<evidence type="ECO:0000313" key="4">
    <source>
        <dbReference type="RefSeq" id="XP_024892424.1"/>
    </source>
</evidence>
<dbReference type="RefSeq" id="XP_024892423.1">
    <property type="nucleotide sequence ID" value="XM_025036655.1"/>
</dbReference>
<dbReference type="Proteomes" id="UP000504618">
    <property type="component" value="Unplaced"/>
</dbReference>
<dbReference type="RefSeq" id="XP_024892424.1">
    <property type="nucleotide sequence ID" value="XM_025036656.1"/>
</dbReference>
<evidence type="ECO:0000313" key="3">
    <source>
        <dbReference type="RefSeq" id="XP_024892423.1"/>
    </source>
</evidence>
<evidence type="ECO:0000313" key="2">
    <source>
        <dbReference type="RefSeq" id="XP_024892422.1"/>
    </source>
</evidence>
<reference evidence="2 3" key="1">
    <citation type="submission" date="2025-04" db="UniProtKB">
        <authorList>
            <consortium name="RefSeq"/>
        </authorList>
    </citation>
    <scope>IDENTIFICATION</scope>
    <source>
        <tissue evidence="2 3">Whole body</tissue>
    </source>
</reference>
<organism evidence="1 4">
    <name type="scientific">Temnothorax curvispinosus</name>
    <dbReference type="NCBI Taxonomy" id="300111"/>
    <lineage>
        <taxon>Eukaryota</taxon>
        <taxon>Metazoa</taxon>
        <taxon>Ecdysozoa</taxon>
        <taxon>Arthropoda</taxon>
        <taxon>Hexapoda</taxon>
        <taxon>Insecta</taxon>
        <taxon>Pterygota</taxon>
        <taxon>Neoptera</taxon>
        <taxon>Endopterygota</taxon>
        <taxon>Hymenoptera</taxon>
        <taxon>Apocrita</taxon>
        <taxon>Aculeata</taxon>
        <taxon>Formicoidea</taxon>
        <taxon>Formicidae</taxon>
        <taxon>Myrmicinae</taxon>
        <taxon>Temnothorax</taxon>
    </lineage>
</organism>
<gene>
    <name evidence="2 3 4" type="primary">LOC112467818</name>
</gene>
<proteinExistence type="predicted"/>
<evidence type="ECO:0000313" key="1">
    <source>
        <dbReference type="Proteomes" id="UP000504618"/>
    </source>
</evidence>
<sequence length="307" mass="34258">MEKFCPLCAKNGIKRRVKVFQVNLEEAMFSCESEQCVWPIGYEELKFFPRPALSCNWDEELSFAKEEDMPALMELSLYTPPVTPGGELSKELTEIASTEYSPNPPAEDKVGTLPQCEYVASNESPELGSITSTEEDRGITNEQIEDVNIFRLLPKITSIEKTNINLTIFSNVAHSEHCDDRQIQEQEHSLMDASIMDFSKNFDVSDNECTQLDLNTRCKTGGESGKLQSDTTASGVEANFDAETLSEPMKTLIDINITNSAGATNEVNKCNSDLDALLEDILNNESQPVDMCQPDDPDDWLKSLLMN</sequence>
<dbReference type="OrthoDB" id="6160353at2759"/>
<name>A0A6J1RBQ4_9HYME</name>
<dbReference type="RefSeq" id="XP_024892422.1">
    <property type="nucleotide sequence ID" value="XM_025036654.1"/>
</dbReference>
<protein>
    <submittedName>
        <fullName evidence="2 3">Uncharacterized protein LOC112467818</fullName>
    </submittedName>
</protein>
<dbReference type="GeneID" id="112467818"/>
<keyword evidence="1" id="KW-1185">Reference proteome</keyword>
<dbReference type="AlphaFoldDB" id="A0A6J1RBQ4"/>
<accession>A0A6J1RBQ4</accession>